<evidence type="ECO:0000256" key="1">
    <source>
        <dbReference type="SAM" id="SignalP"/>
    </source>
</evidence>
<name>A0A4W4DM44_ELEEL</name>
<organism evidence="2 3">
    <name type="scientific">Electrophorus electricus</name>
    <name type="common">Electric eel</name>
    <name type="synonym">Gymnotus electricus</name>
    <dbReference type="NCBI Taxonomy" id="8005"/>
    <lineage>
        <taxon>Eukaryota</taxon>
        <taxon>Metazoa</taxon>
        <taxon>Chordata</taxon>
        <taxon>Craniata</taxon>
        <taxon>Vertebrata</taxon>
        <taxon>Euteleostomi</taxon>
        <taxon>Actinopterygii</taxon>
        <taxon>Neopterygii</taxon>
        <taxon>Teleostei</taxon>
        <taxon>Ostariophysi</taxon>
        <taxon>Gymnotiformes</taxon>
        <taxon>Gymnotoidei</taxon>
        <taxon>Gymnotidae</taxon>
        <taxon>Electrophorus</taxon>
    </lineage>
</organism>
<protein>
    <submittedName>
        <fullName evidence="2">Uncharacterized protein</fullName>
    </submittedName>
</protein>
<accession>A0A4W4DM44</accession>
<keyword evidence="3" id="KW-1185">Reference proteome</keyword>
<reference evidence="2" key="4">
    <citation type="submission" date="2025-08" db="UniProtKB">
        <authorList>
            <consortium name="Ensembl"/>
        </authorList>
    </citation>
    <scope>IDENTIFICATION</scope>
</reference>
<keyword evidence="1" id="KW-0732">Signal</keyword>
<dbReference type="Proteomes" id="UP000314983">
    <property type="component" value="Chromosome 13"/>
</dbReference>
<feature type="chain" id="PRO_5044218998" evidence="1">
    <location>
        <begin position="21"/>
        <end position="597"/>
    </location>
</feature>
<dbReference type="GeneTree" id="ENSGT00940000164734"/>
<reference evidence="3" key="2">
    <citation type="journal article" date="2017" name="Sci. Adv.">
        <title>A tail of two voltages: Proteomic comparison of the three electric organs of the electric eel.</title>
        <authorList>
            <person name="Traeger L.L."/>
            <person name="Sabat G."/>
            <person name="Barrett-Wilt G.A."/>
            <person name="Wells G.B."/>
            <person name="Sussman M.R."/>
        </authorList>
    </citation>
    <scope>NUCLEOTIDE SEQUENCE [LARGE SCALE GENOMIC DNA]</scope>
</reference>
<evidence type="ECO:0000313" key="2">
    <source>
        <dbReference type="Ensembl" id="ENSEEEP00000000103.2"/>
    </source>
</evidence>
<dbReference type="InterPro" id="IPR040401">
    <property type="entry name" value="CCDC162"/>
</dbReference>
<dbReference type="Ensembl" id="ENSEEET00000000108.2">
    <property type="protein sequence ID" value="ENSEEEP00000000103.2"/>
    <property type="gene ID" value="ENSEEEG00000000065.2"/>
</dbReference>
<feature type="signal peptide" evidence="1">
    <location>
        <begin position="1"/>
        <end position="20"/>
    </location>
</feature>
<dbReference type="OMA" id="EPISAYM"/>
<evidence type="ECO:0000313" key="3">
    <source>
        <dbReference type="Proteomes" id="UP000314983"/>
    </source>
</evidence>
<dbReference type="PANTHER" id="PTHR33331:SF13">
    <property type="entry name" value="COILED-COIL DOMAIN CONTAINING 162"/>
    <property type="match status" value="1"/>
</dbReference>
<reference evidence="2" key="5">
    <citation type="submission" date="2025-09" db="UniProtKB">
        <authorList>
            <consortium name="Ensembl"/>
        </authorList>
    </citation>
    <scope>IDENTIFICATION</scope>
</reference>
<sequence length="597" mass="67888">MCVHVLVFVYMCVLQACCQALHHTLKIISALHDIVFYLVNHASLGNPKHSLNSSRDLTLTADWGGPESIRAELWAVQQQVDALSESGSVEVVEQLLHLRREVLLLGFHMAIHCTIRETFLTSGNVEAYQSVSDNMSHALPVLSDSLKQGLSHLPVPQPLEPSCPEVNGFCAPQLCLCGLDERSRMEANGAVLGVSLLLDDVLSNERDAAPLQLQGQADPDISVDRHPEQLKTEGCSPIQSLAQQKSFLLLWKQLEVFKENWAWHHLGVEQLNTAALFKRVSRLYRMEIYWPSMQVLAQQMGREQEYEVLLSHNESFQPPTGAPEVDVKTLQLLRLLESTECDMIRAVQRRISREITLAMSERARHDTALPTELWKRASMQHCFSLERPQIVENFIQHLMGGAKETEGQECLAELGCAVMARERSTFLLYSQFYEHLLQQQGQLLHQREQVSSSPSGLATLLLQENGRYNSLEEIFSPFVQMGTKLFSWPSLFCVQSRLDEYHMRMDQDVRQLVSRVRSEGMDKMSKLRAKFSSSDNDKNTLTKAILEDLYSENSQLSALLCKLRTFHHWKHTVGQAKLENELLHFKQVYQTCLPDIC</sequence>
<reference evidence="2" key="3">
    <citation type="submission" date="2020-05" db="EMBL/GenBank/DDBJ databases">
        <title>Electrophorus electricus (electric eel) genome, fEleEle1, primary haplotype.</title>
        <authorList>
            <person name="Myers G."/>
            <person name="Meyer A."/>
            <person name="Fedrigo O."/>
            <person name="Formenti G."/>
            <person name="Rhie A."/>
            <person name="Tracey A."/>
            <person name="Sims Y."/>
            <person name="Jarvis E.D."/>
        </authorList>
    </citation>
    <scope>NUCLEOTIDE SEQUENCE [LARGE SCALE GENOMIC DNA]</scope>
</reference>
<reference evidence="3" key="1">
    <citation type="journal article" date="2014" name="Science">
        <title>Nonhuman genetics. Genomic basis for the convergent evolution of electric organs.</title>
        <authorList>
            <person name="Gallant J.R."/>
            <person name="Traeger L.L."/>
            <person name="Volkening J.D."/>
            <person name="Moffett H."/>
            <person name="Chen P.H."/>
            <person name="Novina C.D."/>
            <person name="Phillips G.N.Jr."/>
            <person name="Anand R."/>
            <person name="Wells G.B."/>
            <person name="Pinch M."/>
            <person name="Guth R."/>
            <person name="Unguez G.A."/>
            <person name="Albert J.S."/>
            <person name="Zakon H.H."/>
            <person name="Samanta M.P."/>
            <person name="Sussman M.R."/>
        </authorList>
    </citation>
    <scope>NUCLEOTIDE SEQUENCE [LARGE SCALE GENOMIC DNA]</scope>
</reference>
<dbReference type="AlphaFoldDB" id="A0A4W4DM44"/>
<dbReference type="PANTHER" id="PTHR33331">
    <property type="entry name" value="COILED-COIL DOMAIN-CONTAINING PROTEIN 162"/>
    <property type="match status" value="1"/>
</dbReference>
<proteinExistence type="predicted"/>